<reference evidence="2 3" key="1">
    <citation type="journal article" date="2014" name="Genome Biol. Evol.">
        <title>Comparative genomics and transcriptomics analyses reveal divergent lifestyle features of nematode endoparasitic fungus Hirsutella minnesotensis.</title>
        <authorList>
            <person name="Lai Y."/>
            <person name="Liu K."/>
            <person name="Zhang X."/>
            <person name="Zhang X."/>
            <person name="Li K."/>
            <person name="Wang N."/>
            <person name="Shu C."/>
            <person name="Wu Y."/>
            <person name="Wang C."/>
            <person name="Bushley K.E."/>
            <person name="Xiang M."/>
            <person name="Liu X."/>
        </authorList>
    </citation>
    <scope>NUCLEOTIDE SEQUENCE [LARGE SCALE GENOMIC DNA]</scope>
    <source>
        <strain evidence="2 3">3608</strain>
    </source>
</reference>
<organism evidence="2 3">
    <name type="scientific">Hirsutella minnesotensis 3608</name>
    <dbReference type="NCBI Taxonomy" id="1043627"/>
    <lineage>
        <taxon>Eukaryota</taxon>
        <taxon>Fungi</taxon>
        <taxon>Dikarya</taxon>
        <taxon>Ascomycota</taxon>
        <taxon>Pezizomycotina</taxon>
        <taxon>Sordariomycetes</taxon>
        <taxon>Hypocreomycetidae</taxon>
        <taxon>Hypocreales</taxon>
        <taxon>Ophiocordycipitaceae</taxon>
        <taxon>Hirsutella</taxon>
    </lineage>
</organism>
<name>A0A0F7ZIW2_9HYPO</name>
<sequence length="140" mass="15789">MEKTQGLVGLSKREFWTLFWNALGASFTPENIASGWMRTGLLPFNPEVILSQIVRKENNGSDTDSGSEDSGALQQPTARELRRLIDKIVNNSAPDAEISSRKLVNTVESLQSEVELLRYENKGLRETIIREKQRRQRGTA</sequence>
<dbReference type="EMBL" id="KQ030783">
    <property type="protein sequence ID" value="KJZ68965.1"/>
    <property type="molecule type" value="Genomic_DNA"/>
</dbReference>
<protein>
    <submittedName>
        <fullName evidence="2">Uncharacterized protein</fullName>
    </submittedName>
</protein>
<evidence type="ECO:0000313" key="2">
    <source>
        <dbReference type="EMBL" id="KJZ68965.1"/>
    </source>
</evidence>
<dbReference type="AlphaFoldDB" id="A0A0F7ZIW2"/>
<dbReference type="OrthoDB" id="2976890at2759"/>
<accession>A0A0F7ZIW2</accession>
<evidence type="ECO:0000256" key="1">
    <source>
        <dbReference type="SAM" id="MobiDB-lite"/>
    </source>
</evidence>
<keyword evidence="3" id="KW-1185">Reference proteome</keyword>
<feature type="compositionally biased region" description="Low complexity" evidence="1">
    <location>
        <begin position="60"/>
        <end position="71"/>
    </location>
</feature>
<evidence type="ECO:0000313" key="3">
    <source>
        <dbReference type="Proteomes" id="UP000054481"/>
    </source>
</evidence>
<proteinExistence type="predicted"/>
<feature type="region of interest" description="Disordered" evidence="1">
    <location>
        <begin position="56"/>
        <end position="76"/>
    </location>
</feature>
<dbReference type="Proteomes" id="UP000054481">
    <property type="component" value="Unassembled WGS sequence"/>
</dbReference>
<gene>
    <name evidence="2" type="ORF">HIM_11638</name>
</gene>